<accession>A0ABQ8VS72</accession>
<dbReference type="Proteomes" id="UP001150217">
    <property type="component" value="Unassembled WGS sequence"/>
</dbReference>
<evidence type="ECO:0000313" key="5">
    <source>
        <dbReference type="Proteomes" id="UP001150217"/>
    </source>
</evidence>
<gene>
    <name evidence="4" type="ORF">C8R41DRAFT_864018</name>
</gene>
<dbReference type="PROSITE" id="PS00518">
    <property type="entry name" value="ZF_RING_1"/>
    <property type="match status" value="1"/>
</dbReference>
<keyword evidence="1" id="KW-0479">Metal-binding</keyword>
<sequence>MPSTRSSERERTSIARAEVTSQFDLSPTRLIPVCRRKYGHRAHRCAAAATSPLPLDSISSSLEDISSPATMEHASPRDATLSLPDVEDFADQDSRKQSQRSYAVLKKELWANCRVACVLILPFNLGCRTHCGHVFCAGCMKKQRRESLLNKEDTNCGSCGVKLVSEPVPCNALQDSVNTFARMEDITVPKEVKSVWIRRTGGFSKSHLIN</sequence>
<evidence type="ECO:0008006" key="6">
    <source>
        <dbReference type="Google" id="ProtNLM"/>
    </source>
</evidence>
<evidence type="ECO:0000256" key="1">
    <source>
        <dbReference type="ARBA" id="ARBA00022723"/>
    </source>
</evidence>
<organism evidence="4 5">
    <name type="scientific">Lentinula lateritia</name>
    <dbReference type="NCBI Taxonomy" id="40482"/>
    <lineage>
        <taxon>Eukaryota</taxon>
        <taxon>Fungi</taxon>
        <taxon>Dikarya</taxon>
        <taxon>Basidiomycota</taxon>
        <taxon>Agaricomycotina</taxon>
        <taxon>Agaricomycetes</taxon>
        <taxon>Agaricomycetidae</taxon>
        <taxon>Agaricales</taxon>
        <taxon>Marasmiineae</taxon>
        <taxon>Omphalotaceae</taxon>
        <taxon>Lentinula</taxon>
    </lineage>
</organism>
<reference evidence="4" key="1">
    <citation type="submission" date="2022-08" db="EMBL/GenBank/DDBJ databases">
        <title>A Global Phylogenomic Analysis of the Shiitake Genus Lentinula.</title>
        <authorList>
            <consortium name="DOE Joint Genome Institute"/>
            <person name="Sierra-Patev S."/>
            <person name="Min B."/>
            <person name="Naranjo-Ortiz M."/>
            <person name="Looney B."/>
            <person name="Konkel Z."/>
            <person name="Slot J.C."/>
            <person name="Sakamoto Y."/>
            <person name="Steenwyk J.L."/>
            <person name="Rokas A."/>
            <person name="Carro J."/>
            <person name="Camarero S."/>
            <person name="Ferreira P."/>
            <person name="Molpeceres G."/>
            <person name="Ruiz-Duenas F.J."/>
            <person name="Serrano A."/>
            <person name="Henrissat B."/>
            <person name="Drula E."/>
            <person name="Hughes K.W."/>
            <person name="Mata J.L."/>
            <person name="Ishikawa N.K."/>
            <person name="Vargas-Isla R."/>
            <person name="Ushijima S."/>
            <person name="Smith C.A."/>
            <person name="Ahrendt S."/>
            <person name="Andreopoulos W."/>
            <person name="He G."/>
            <person name="Labutti K."/>
            <person name="Lipzen A."/>
            <person name="Ng V."/>
            <person name="Riley R."/>
            <person name="Sandor L."/>
            <person name="Barry K."/>
            <person name="Martinez A.T."/>
            <person name="Xiao Y."/>
            <person name="Gibbons J.G."/>
            <person name="Terashima K."/>
            <person name="Grigoriev I.V."/>
            <person name="Hibbett D.S."/>
        </authorList>
    </citation>
    <scope>NUCLEOTIDE SEQUENCE</scope>
    <source>
        <strain evidence="4">RHP3577 ss4</strain>
    </source>
</reference>
<keyword evidence="2" id="KW-0863">Zinc-finger</keyword>
<keyword evidence="5" id="KW-1185">Reference proteome</keyword>
<dbReference type="EMBL" id="JANVFT010000011">
    <property type="protein sequence ID" value="KAJ4499223.1"/>
    <property type="molecule type" value="Genomic_DNA"/>
</dbReference>
<keyword evidence="3" id="KW-0862">Zinc</keyword>
<proteinExistence type="predicted"/>
<name>A0ABQ8VS72_9AGAR</name>
<dbReference type="InterPro" id="IPR017907">
    <property type="entry name" value="Znf_RING_CS"/>
</dbReference>
<comment type="caution">
    <text evidence="4">The sequence shown here is derived from an EMBL/GenBank/DDBJ whole genome shotgun (WGS) entry which is preliminary data.</text>
</comment>
<protein>
    <recommendedName>
        <fullName evidence="6">RING-type domain-containing protein</fullName>
    </recommendedName>
</protein>
<evidence type="ECO:0000256" key="2">
    <source>
        <dbReference type="ARBA" id="ARBA00022771"/>
    </source>
</evidence>
<evidence type="ECO:0000256" key="3">
    <source>
        <dbReference type="ARBA" id="ARBA00022833"/>
    </source>
</evidence>
<evidence type="ECO:0000313" key="4">
    <source>
        <dbReference type="EMBL" id="KAJ4499223.1"/>
    </source>
</evidence>